<feature type="compositionally biased region" description="Polar residues" evidence="1">
    <location>
        <begin position="99"/>
        <end position="122"/>
    </location>
</feature>
<evidence type="ECO:0000313" key="3">
    <source>
        <dbReference type="Proteomes" id="UP001219525"/>
    </source>
</evidence>
<sequence length="195" mass="21107">MDVDNEVSTAKKNARKTSRQSVHKDAEQAQRVRSVKPSKSAVPIKPVLVPRPRPTPPFYSAIKASRSTAKKNEDDADGEDGDNLPSQSEAENEDEADGASQSDNDSASPNRSVELCSVSQAARDSRMSELGNDLRAGAAILSEPDNGLTPRSEGFVRTLETTSGPIIRGPGKARWRELRRLGSSKTSAARDQYCR</sequence>
<proteinExistence type="predicted"/>
<feature type="region of interest" description="Disordered" evidence="1">
    <location>
        <begin position="1"/>
        <end position="130"/>
    </location>
</feature>
<name>A0AAD6URJ2_9AGAR</name>
<dbReference type="AlphaFoldDB" id="A0AAD6URJ2"/>
<comment type="caution">
    <text evidence="2">The sequence shown here is derived from an EMBL/GenBank/DDBJ whole genome shotgun (WGS) entry which is preliminary data.</text>
</comment>
<evidence type="ECO:0000256" key="1">
    <source>
        <dbReference type="SAM" id="MobiDB-lite"/>
    </source>
</evidence>
<gene>
    <name evidence="2" type="ORF">GGX14DRAFT_407933</name>
</gene>
<protein>
    <submittedName>
        <fullName evidence="2">Uncharacterized protein</fullName>
    </submittedName>
</protein>
<dbReference type="Proteomes" id="UP001219525">
    <property type="component" value="Unassembled WGS sequence"/>
</dbReference>
<accession>A0AAD6URJ2</accession>
<organism evidence="2 3">
    <name type="scientific">Mycena pura</name>
    <dbReference type="NCBI Taxonomy" id="153505"/>
    <lineage>
        <taxon>Eukaryota</taxon>
        <taxon>Fungi</taxon>
        <taxon>Dikarya</taxon>
        <taxon>Basidiomycota</taxon>
        <taxon>Agaricomycotina</taxon>
        <taxon>Agaricomycetes</taxon>
        <taxon>Agaricomycetidae</taxon>
        <taxon>Agaricales</taxon>
        <taxon>Marasmiineae</taxon>
        <taxon>Mycenaceae</taxon>
        <taxon>Mycena</taxon>
    </lineage>
</organism>
<reference evidence="2" key="1">
    <citation type="submission" date="2023-03" db="EMBL/GenBank/DDBJ databases">
        <title>Massive genome expansion in bonnet fungi (Mycena s.s.) driven by repeated elements and novel gene families across ecological guilds.</title>
        <authorList>
            <consortium name="Lawrence Berkeley National Laboratory"/>
            <person name="Harder C.B."/>
            <person name="Miyauchi S."/>
            <person name="Viragh M."/>
            <person name="Kuo A."/>
            <person name="Thoen E."/>
            <person name="Andreopoulos B."/>
            <person name="Lu D."/>
            <person name="Skrede I."/>
            <person name="Drula E."/>
            <person name="Henrissat B."/>
            <person name="Morin E."/>
            <person name="Kohler A."/>
            <person name="Barry K."/>
            <person name="LaButti K."/>
            <person name="Morin E."/>
            <person name="Salamov A."/>
            <person name="Lipzen A."/>
            <person name="Mereny Z."/>
            <person name="Hegedus B."/>
            <person name="Baldrian P."/>
            <person name="Stursova M."/>
            <person name="Weitz H."/>
            <person name="Taylor A."/>
            <person name="Grigoriev I.V."/>
            <person name="Nagy L.G."/>
            <person name="Martin F."/>
            <person name="Kauserud H."/>
        </authorList>
    </citation>
    <scope>NUCLEOTIDE SEQUENCE</scope>
    <source>
        <strain evidence="2">9144</strain>
    </source>
</reference>
<keyword evidence="3" id="KW-1185">Reference proteome</keyword>
<feature type="compositionally biased region" description="Polar residues" evidence="1">
    <location>
        <begin position="1"/>
        <end position="11"/>
    </location>
</feature>
<evidence type="ECO:0000313" key="2">
    <source>
        <dbReference type="EMBL" id="KAJ7190495.1"/>
    </source>
</evidence>
<dbReference type="EMBL" id="JARJCW010000148">
    <property type="protein sequence ID" value="KAJ7190495.1"/>
    <property type="molecule type" value="Genomic_DNA"/>
</dbReference>